<comment type="caution">
    <text evidence="1">The sequence shown here is derived from an EMBL/GenBank/DDBJ whole genome shotgun (WGS) entry which is preliminary data.</text>
</comment>
<accession>A0A8H3CSN1</accession>
<dbReference type="EMBL" id="CAJMWZ010004920">
    <property type="protein sequence ID" value="CAE6497374.1"/>
    <property type="molecule type" value="Genomic_DNA"/>
</dbReference>
<reference evidence="1" key="1">
    <citation type="submission" date="2021-01" db="EMBL/GenBank/DDBJ databases">
        <authorList>
            <person name="Kaushik A."/>
        </authorList>
    </citation>
    <scope>NUCLEOTIDE SEQUENCE</scope>
    <source>
        <strain evidence="1">Type strain: AG8-Rh-89/</strain>
    </source>
</reference>
<sequence length="542" mass="62208">MANANLMSLSVELYQAILWYLGVPDRTRMLRVGKVLFQVSLPVAWYEVYGLDALFLLLPVEISETLFEGSSIKHVRIIASQLDKTPSQLQAYATNIRILRLCSPKLFRYKLLDVEKLDRVLPTPNLEKLTISPSRTNLDQPISKLVIQTLQLCMTDNVKCLELIHTSTALRFESAALRLEIKSTLAQLRLLPKIQHLHLGLDFLGAVHAEAASPLSRFQGFDQLTYLSAPPYILIPNIIGIEHIARLPNLARLHLEGWHGEFLIPRSFPSRPPASQIWFPNLREIDFDGVDSDRAYILLSSTLPEQLRCVKLKLNDQGQEILPGWDQMIDRVIESISQHRDTLEELKLEHSKDSIKVLSHNVIPVLFELNSLHSLEVTRFRIEHLGQTAFMTAWPLLTKLHWLDQIIDPQTLMTLAQQRPLIEELAFTISPWIKDELPPPGFPQPAPKNRHMSLSEVRENWYLLSERSVRFTARFMIAGFSDELVSAMARYFVWCWRGVELYRVAPARQCEGPKWRDQDAIRYSRLLVDVSAARARLYARLG</sequence>
<gene>
    <name evidence="1" type="ORF">RDB_LOCUS91158</name>
</gene>
<dbReference type="SUPFAM" id="SSF52047">
    <property type="entry name" value="RNI-like"/>
    <property type="match status" value="1"/>
</dbReference>
<protein>
    <recommendedName>
        <fullName evidence="3">F-box domain-containing protein</fullName>
    </recommendedName>
</protein>
<evidence type="ECO:0008006" key="3">
    <source>
        <dbReference type="Google" id="ProtNLM"/>
    </source>
</evidence>
<evidence type="ECO:0000313" key="1">
    <source>
        <dbReference type="EMBL" id="CAE6497374.1"/>
    </source>
</evidence>
<name>A0A8H3CSN1_9AGAM</name>
<evidence type="ECO:0000313" key="2">
    <source>
        <dbReference type="Proteomes" id="UP000663850"/>
    </source>
</evidence>
<dbReference type="InterPro" id="IPR032675">
    <property type="entry name" value="LRR_dom_sf"/>
</dbReference>
<dbReference type="Proteomes" id="UP000663850">
    <property type="component" value="Unassembled WGS sequence"/>
</dbReference>
<proteinExistence type="predicted"/>
<organism evidence="1 2">
    <name type="scientific">Rhizoctonia solani</name>
    <dbReference type="NCBI Taxonomy" id="456999"/>
    <lineage>
        <taxon>Eukaryota</taxon>
        <taxon>Fungi</taxon>
        <taxon>Dikarya</taxon>
        <taxon>Basidiomycota</taxon>
        <taxon>Agaricomycotina</taxon>
        <taxon>Agaricomycetes</taxon>
        <taxon>Cantharellales</taxon>
        <taxon>Ceratobasidiaceae</taxon>
        <taxon>Rhizoctonia</taxon>
    </lineage>
</organism>
<dbReference type="Gene3D" id="3.80.10.10">
    <property type="entry name" value="Ribonuclease Inhibitor"/>
    <property type="match status" value="1"/>
</dbReference>
<dbReference type="AlphaFoldDB" id="A0A8H3CSN1"/>